<feature type="compositionally biased region" description="Polar residues" evidence="2">
    <location>
        <begin position="178"/>
        <end position="194"/>
    </location>
</feature>
<dbReference type="InterPro" id="IPR022194">
    <property type="entry name" value="DUF3719"/>
</dbReference>
<evidence type="ECO:0000256" key="2">
    <source>
        <dbReference type="SAM" id="MobiDB-lite"/>
    </source>
</evidence>
<feature type="compositionally biased region" description="Polar residues" evidence="2">
    <location>
        <begin position="789"/>
        <end position="803"/>
    </location>
</feature>
<name>A0A6F9DCJ9_9ASCI</name>
<dbReference type="InterPro" id="IPR039630">
    <property type="entry name" value="FAM149"/>
</dbReference>
<dbReference type="PANTHER" id="PTHR31997:SF1">
    <property type="entry name" value="AGAP003710-PA"/>
    <property type="match status" value="1"/>
</dbReference>
<protein>
    <submittedName>
        <fullName evidence="4">Protein FAM149B1</fullName>
    </submittedName>
</protein>
<accession>A0A6F9DCJ9</accession>
<feature type="compositionally biased region" description="Polar residues" evidence="2">
    <location>
        <begin position="597"/>
        <end position="607"/>
    </location>
</feature>
<feature type="compositionally biased region" description="Basic residues" evidence="2">
    <location>
        <begin position="804"/>
        <end position="814"/>
    </location>
</feature>
<proteinExistence type="evidence at transcript level"/>
<feature type="domain" description="DUF3719" evidence="3">
    <location>
        <begin position="135"/>
        <end position="193"/>
    </location>
</feature>
<feature type="compositionally biased region" description="Polar residues" evidence="2">
    <location>
        <begin position="84"/>
        <end position="99"/>
    </location>
</feature>
<feature type="compositionally biased region" description="Polar residues" evidence="2">
    <location>
        <begin position="734"/>
        <end position="755"/>
    </location>
</feature>
<feature type="region of interest" description="Disordered" evidence="2">
    <location>
        <begin position="53"/>
        <end position="99"/>
    </location>
</feature>
<feature type="region of interest" description="Disordered" evidence="2">
    <location>
        <begin position="175"/>
        <end position="194"/>
    </location>
</feature>
<gene>
    <name evidence="4" type="primary">Fam149b1</name>
</gene>
<evidence type="ECO:0000256" key="1">
    <source>
        <dbReference type="ARBA" id="ARBA00008309"/>
    </source>
</evidence>
<dbReference type="AlphaFoldDB" id="A0A6F9DCJ9"/>
<dbReference type="PANTHER" id="PTHR31997">
    <property type="entry name" value="AGAP003710-PA"/>
    <property type="match status" value="1"/>
</dbReference>
<reference evidence="4" key="1">
    <citation type="submission" date="2020-04" db="EMBL/GenBank/DDBJ databases">
        <authorList>
            <person name="Neveu A P."/>
        </authorList>
    </citation>
    <scope>NUCLEOTIDE SEQUENCE</scope>
    <source>
        <tissue evidence="4">Whole embryo</tissue>
    </source>
</reference>
<feature type="region of interest" description="Disordered" evidence="2">
    <location>
        <begin position="592"/>
        <end position="634"/>
    </location>
</feature>
<evidence type="ECO:0000259" key="3">
    <source>
        <dbReference type="Pfam" id="PF12516"/>
    </source>
</evidence>
<feature type="region of interest" description="Disordered" evidence="2">
    <location>
        <begin position="734"/>
        <end position="814"/>
    </location>
</feature>
<organism evidence="4">
    <name type="scientific">Phallusia mammillata</name>
    <dbReference type="NCBI Taxonomy" id="59560"/>
    <lineage>
        <taxon>Eukaryota</taxon>
        <taxon>Metazoa</taxon>
        <taxon>Chordata</taxon>
        <taxon>Tunicata</taxon>
        <taxon>Ascidiacea</taxon>
        <taxon>Phlebobranchia</taxon>
        <taxon>Ascidiidae</taxon>
        <taxon>Phallusia</taxon>
    </lineage>
</organism>
<feature type="region of interest" description="Disordered" evidence="2">
    <location>
        <begin position="538"/>
        <end position="579"/>
    </location>
</feature>
<dbReference type="Pfam" id="PF12516">
    <property type="entry name" value="DUF3719"/>
    <property type="match status" value="1"/>
</dbReference>
<feature type="compositionally biased region" description="Basic and acidic residues" evidence="2">
    <location>
        <begin position="68"/>
        <end position="83"/>
    </location>
</feature>
<sequence length="814" mass="88550">MAGKFRLQQNSMLEIRGLSRGSMMDQVHEDVVPQSSSGMFYFDQSQLSHLQIDSDEDDDNSTITGGSGDDHRVNQRSPLHSDDTITASDTYWTGENSFGTGNTTERSSVYSWGDDEFDHQASRQVRLMFQAIEQMLFEGVLSGSTSLQHECREWMSSFPHLRILGKQIISPRDEGFQSVPSSLNPSLENSRSSSRTIDEGLVIKGYTMSMEPVPTHLLPQPEPDGGRRTSAPIPSPGSDLSHLYEEIIEQDGFVEEYLAYDIREMDDEENAKKYHVPRRRRLGFPPITPNACVKDAVLHQLFNNIWSDIVGCWSKTHPSSNTTLLKQILTQDALMGIEGDHSMSSKSVKSIHSRPGDKVGAFDAQRLNNAGIGPGQMFISYDPRGIDYDEDDYNGLHPGIDRMYGGPISHLMPSLSNPPRSLYPNDSMLPPSRGNYEPGRQASFATGRLSTAPHGNFGDMNSLNDLMKISQKKLQVRSDKVLTQSDELIPALGQDNRFGVLPSSSQFANGNSNNLGLGPVAHHLSTFTMGGAPSPFAMNNRPTTSRDNLPGAANRLSSATGRNKRFGKPGRLLPLDGAKTPKGNFDGYVKATKLTRPGSNAPASSSFGPLRANSPPHSFQPPPTAPNPSTSSSFWVNQRLPPIASGLESLHENSLLDVKKARGKTAHTRISSAIAEDKPVFKGLDFVSRPNTTHTFRADNLIPKRATSVTPSNLTFGAHGNSIPIGNLKSTSPSGAFFQNSPGSSTQYPHHSSYSPDHISGLAGITGKGINMVGVGQPSSPDEDPAPPQNSWGPSSQNISASQVRRKRPVLGLT</sequence>
<evidence type="ECO:0000313" key="4">
    <source>
        <dbReference type="EMBL" id="CAB3244290.1"/>
    </source>
</evidence>
<comment type="similarity">
    <text evidence="1">Belongs to the FAM149 family.</text>
</comment>
<dbReference type="EMBL" id="LR785017">
    <property type="protein sequence ID" value="CAB3244290.1"/>
    <property type="molecule type" value="mRNA"/>
</dbReference>